<feature type="transmembrane region" description="Helical" evidence="7">
    <location>
        <begin position="226"/>
        <end position="247"/>
    </location>
</feature>
<keyword evidence="6 7" id="KW-0472">Membrane</keyword>
<keyword evidence="5 7" id="KW-1133">Transmembrane helix</keyword>
<dbReference type="GO" id="GO:0055085">
    <property type="term" value="P:transmembrane transport"/>
    <property type="evidence" value="ECO:0007669"/>
    <property type="project" value="InterPro"/>
</dbReference>
<evidence type="ECO:0000256" key="4">
    <source>
        <dbReference type="ARBA" id="ARBA00022692"/>
    </source>
</evidence>
<name>A0A564WL36_9FIRM</name>
<evidence type="ECO:0000256" key="6">
    <source>
        <dbReference type="ARBA" id="ARBA00023136"/>
    </source>
</evidence>
<dbReference type="RefSeq" id="WP_118617616.1">
    <property type="nucleotide sequence ID" value="NZ_CABHOF010000006.1"/>
</dbReference>
<keyword evidence="2" id="KW-0813">Transport</keyword>
<keyword evidence="10" id="KW-1185">Reference proteome</keyword>
<dbReference type="PANTHER" id="PTHR36838">
    <property type="entry name" value="AUXIN EFFLUX CARRIER FAMILY PROTEIN"/>
    <property type="match status" value="1"/>
</dbReference>
<accession>A0A564WL36</accession>
<feature type="transmembrane region" description="Helical" evidence="7">
    <location>
        <begin position="118"/>
        <end position="144"/>
    </location>
</feature>
<proteinExistence type="predicted"/>
<feature type="transmembrane region" description="Helical" evidence="7">
    <location>
        <begin position="6"/>
        <end position="26"/>
    </location>
</feature>
<evidence type="ECO:0000313" key="11">
    <source>
        <dbReference type="Proteomes" id="UP000477156"/>
    </source>
</evidence>
<dbReference type="EMBL" id="CABHOF010000006">
    <property type="protein sequence ID" value="VUX62845.1"/>
    <property type="molecule type" value="Genomic_DNA"/>
</dbReference>
<dbReference type="Proteomes" id="UP000366766">
    <property type="component" value="Unassembled WGS sequence"/>
</dbReference>
<dbReference type="GO" id="GO:0016020">
    <property type="term" value="C:membrane"/>
    <property type="evidence" value="ECO:0007669"/>
    <property type="project" value="UniProtKB-SubCell"/>
</dbReference>
<reference evidence="8 11" key="1">
    <citation type="journal article" date="2019" name="Nat. Med.">
        <title>A library of human gut bacterial isolates paired with longitudinal multiomics data enables mechanistic microbiome research.</title>
        <authorList>
            <person name="Poyet M."/>
            <person name="Groussin M."/>
            <person name="Gibbons S.M."/>
            <person name="Avila-Pacheco J."/>
            <person name="Jiang X."/>
            <person name="Kearney S.M."/>
            <person name="Perrotta A.R."/>
            <person name="Berdy B."/>
            <person name="Zhao S."/>
            <person name="Lieberman T.D."/>
            <person name="Swanson P.K."/>
            <person name="Smith M."/>
            <person name="Roesemann S."/>
            <person name="Alexander J.E."/>
            <person name="Rich S.A."/>
            <person name="Livny J."/>
            <person name="Vlamakis H."/>
            <person name="Clish C."/>
            <person name="Bullock K."/>
            <person name="Deik A."/>
            <person name="Scott J."/>
            <person name="Pierce K.A."/>
            <person name="Xavier R.J."/>
            <person name="Alm E.J."/>
        </authorList>
    </citation>
    <scope>NUCLEOTIDE SEQUENCE [LARGE SCALE GENOMIC DNA]</scope>
    <source>
        <strain evidence="8 11">BIOML-A12</strain>
    </source>
</reference>
<dbReference type="EMBL" id="WWVF01000031">
    <property type="protein sequence ID" value="MZS90200.1"/>
    <property type="molecule type" value="Genomic_DNA"/>
</dbReference>
<evidence type="ECO:0000313" key="8">
    <source>
        <dbReference type="EMBL" id="MZS90200.1"/>
    </source>
</evidence>
<evidence type="ECO:0000256" key="1">
    <source>
        <dbReference type="ARBA" id="ARBA00004141"/>
    </source>
</evidence>
<gene>
    <name evidence="9" type="ORF">BWLFYP14_00623</name>
    <name evidence="8" type="ORF">GT712_14260</name>
</gene>
<dbReference type="Pfam" id="PF03547">
    <property type="entry name" value="Mem_trans"/>
    <property type="match status" value="1"/>
</dbReference>
<evidence type="ECO:0000256" key="7">
    <source>
        <dbReference type="SAM" id="Phobius"/>
    </source>
</evidence>
<sequence length="309" mass="33100">MFSVLMRAFSFTLIIIIGIVMKSTGFVPKDAGASVKKFLIYVTLPASIITNFSAIEDMGFNMLIIAALGILLNVIMIAVGALITCRKSKGEQALNMLCLPAFNIGAFCLPFVQSFLPAMGSVTACMFDVGNSIMCTGGTYAFVAEYTAASGSKKGIDLKSFAKRLITSPPLVAYVVMFILAVANIDTPPVILTLIEPMAKANTFVAMLMLGLLFHIEFKKEYMGEIFKLIGIRHIFAAVCAVIFYFVLPFDLVIRQTLVLLCFAPMSAVAPAYTGMCGGDEGMASCANSVSILCSLVVITALLAIMGLY</sequence>
<keyword evidence="3" id="KW-1003">Cell membrane</keyword>
<dbReference type="PANTHER" id="PTHR36838:SF3">
    <property type="entry name" value="TRANSPORTER AUXIN EFFLUX CARRIER EC FAMILY"/>
    <property type="match status" value="1"/>
</dbReference>
<dbReference type="AlphaFoldDB" id="A0A564WL36"/>
<feature type="transmembrane region" description="Helical" evidence="7">
    <location>
        <begin position="253"/>
        <end position="274"/>
    </location>
</feature>
<evidence type="ECO:0000256" key="5">
    <source>
        <dbReference type="ARBA" id="ARBA00022989"/>
    </source>
</evidence>
<dbReference type="InterPro" id="IPR004776">
    <property type="entry name" value="Mem_transp_PIN-like"/>
</dbReference>
<feature type="transmembrane region" description="Helical" evidence="7">
    <location>
        <begin position="165"/>
        <end position="185"/>
    </location>
</feature>
<keyword evidence="4 7" id="KW-0812">Transmembrane</keyword>
<dbReference type="Proteomes" id="UP000477156">
    <property type="component" value="Unassembled WGS sequence"/>
</dbReference>
<feature type="transmembrane region" description="Helical" evidence="7">
    <location>
        <begin position="94"/>
        <end position="112"/>
    </location>
</feature>
<reference evidence="9 10" key="2">
    <citation type="submission" date="2019-07" db="EMBL/GenBank/DDBJ databases">
        <authorList>
            <person name="Chang H.-W."/>
            <person name="Raman A."/>
            <person name="Venkatesh S."/>
            <person name="Gehrig J."/>
        </authorList>
    </citation>
    <scope>NUCLEOTIDE SEQUENCE [LARGE SCALE GENOMIC DNA]</scope>
    <source>
        <strain evidence="9">Blautia_wexlerae_LFYP_14</strain>
    </source>
</reference>
<feature type="transmembrane region" description="Helical" evidence="7">
    <location>
        <begin position="191"/>
        <end position="214"/>
    </location>
</feature>
<evidence type="ECO:0000313" key="9">
    <source>
        <dbReference type="EMBL" id="VUX62845.1"/>
    </source>
</evidence>
<comment type="subcellular location">
    <subcellularLocation>
        <location evidence="1">Membrane</location>
        <topology evidence="1">Multi-pass membrane protein</topology>
    </subcellularLocation>
</comment>
<feature type="transmembrane region" description="Helical" evidence="7">
    <location>
        <begin position="286"/>
        <end position="308"/>
    </location>
</feature>
<evidence type="ECO:0000256" key="3">
    <source>
        <dbReference type="ARBA" id="ARBA00022475"/>
    </source>
</evidence>
<organism evidence="9 10">
    <name type="scientific">Blautia wexlerae</name>
    <dbReference type="NCBI Taxonomy" id="418240"/>
    <lineage>
        <taxon>Bacteria</taxon>
        <taxon>Bacillati</taxon>
        <taxon>Bacillota</taxon>
        <taxon>Clostridia</taxon>
        <taxon>Lachnospirales</taxon>
        <taxon>Lachnospiraceae</taxon>
        <taxon>Blautia</taxon>
    </lineage>
</organism>
<protein>
    <recommendedName>
        <fullName evidence="12">Membrane transport protein</fullName>
    </recommendedName>
</protein>
<evidence type="ECO:0008006" key="12">
    <source>
        <dbReference type="Google" id="ProtNLM"/>
    </source>
</evidence>
<evidence type="ECO:0000313" key="10">
    <source>
        <dbReference type="Proteomes" id="UP000366766"/>
    </source>
</evidence>
<evidence type="ECO:0000256" key="2">
    <source>
        <dbReference type="ARBA" id="ARBA00022448"/>
    </source>
</evidence>
<feature type="transmembrane region" description="Helical" evidence="7">
    <location>
        <begin position="61"/>
        <end position="82"/>
    </location>
</feature>
<feature type="transmembrane region" description="Helical" evidence="7">
    <location>
        <begin position="38"/>
        <end position="55"/>
    </location>
</feature>